<comment type="similarity">
    <text evidence="1">Belongs to the AAR2 family.</text>
</comment>
<evidence type="ECO:0008006" key="7">
    <source>
        <dbReference type="Google" id="ProtNLM"/>
    </source>
</evidence>
<accession>A0A433Q4Q4</accession>
<evidence type="ECO:0000259" key="4">
    <source>
        <dbReference type="Pfam" id="PF20981"/>
    </source>
</evidence>
<gene>
    <name evidence="5" type="ORF">BC938DRAFT_473058</name>
</gene>
<dbReference type="InterPro" id="IPR033647">
    <property type="entry name" value="Aar2_N"/>
</dbReference>
<reference evidence="5 6" key="1">
    <citation type="journal article" date="2018" name="New Phytol.">
        <title>Phylogenomics of Endogonaceae and evolution of mycorrhizas within Mucoromycota.</title>
        <authorList>
            <person name="Chang Y."/>
            <person name="Desiro A."/>
            <person name="Na H."/>
            <person name="Sandor L."/>
            <person name="Lipzen A."/>
            <person name="Clum A."/>
            <person name="Barry K."/>
            <person name="Grigoriev I.V."/>
            <person name="Martin F.M."/>
            <person name="Stajich J.E."/>
            <person name="Smith M.E."/>
            <person name="Bonito G."/>
            <person name="Spatafora J.W."/>
        </authorList>
    </citation>
    <scope>NUCLEOTIDE SEQUENCE [LARGE SCALE GENOMIC DNA]</scope>
    <source>
        <strain evidence="5 6">AD002</strain>
    </source>
</reference>
<dbReference type="EMBL" id="RBNJ01014900">
    <property type="protein sequence ID" value="RUS24799.1"/>
    <property type="molecule type" value="Genomic_DNA"/>
</dbReference>
<protein>
    <recommendedName>
        <fullName evidence="7">AAR2 protein-domain-containing protein</fullName>
    </recommendedName>
</protein>
<evidence type="ECO:0000259" key="3">
    <source>
        <dbReference type="Pfam" id="PF05282"/>
    </source>
</evidence>
<dbReference type="Pfam" id="PF20981">
    <property type="entry name" value="AAR2_1st"/>
    <property type="match status" value="1"/>
</dbReference>
<dbReference type="InterPro" id="IPR038516">
    <property type="entry name" value="AAR2_N_sf"/>
</dbReference>
<name>A0A433Q4Q4_9FUNG</name>
<feature type="domain" description="AAR2 N-terminal" evidence="4">
    <location>
        <begin position="51"/>
        <end position="93"/>
    </location>
</feature>
<dbReference type="Proteomes" id="UP000274822">
    <property type="component" value="Unassembled WGS sequence"/>
</dbReference>
<proteinExistence type="inferred from homology"/>
<dbReference type="PANTHER" id="PTHR12689:SF4">
    <property type="entry name" value="PROTEIN AAR2 HOMOLOG"/>
    <property type="match status" value="1"/>
</dbReference>
<dbReference type="GO" id="GO:0000244">
    <property type="term" value="P:spliceosomal tri-snRNP complex assembly"/>
    <property type="evidence" value="ECO:0007669"/>
    <property type="project" value="TreeGrafter"/>
</dbReference>
<dbReference type="CDD" id="cd13777">
    <property type="entry name" value="Aar2_N"/>
    <property type="match status" value="1"/>
</dbReference>
<organism evidence="5 6">
    <name type="scientific">Jimgerdemannia flammicorona</name>
    <dbReference type="NCBI Taxonomy" id="994334"/>
    <lineage>
        <taxon>Eukaryota</taxon>
        <taxon>Fungi</taxon>
        <taxon>Fungi incertae sedis</taxon>
        <taxon>Mucoromycota</taxon>
        <taxon>Mucoromycotina</taxon>
        <taxon>Endogonomycetes</taxon>
        <taxon>Endogonales</taxon>
        <taxon>Endogonaceae</taxon>
        <taxon>Jimgerdemannia</taxon>
    </lineage>
</organism>
<dbReference type="AlphaFoldDB" id="A0A433Q4Q4"/>
<dbReference type="InterPro" id="IPR033648">
    <property type="entry name" value="AAR2_C"/>
</dbReference>
<evidence type="ECO:0000256" key="2">
    <source>
        <dbReference type="SAM" id="MobiDB-lite"/>
    </source>
</evidence>
<evidence type="ECO:0000313" key="6">
    <source>
        <dbReference type="Proteomes" id="UP000274822"/>
    </source>
</evidence>
<dbReference type="PANTHER" id="PTHR12689">
    <property type="entry name" value="A1 CISTRON SPLICING FACTOR AAR2-RELATED"/>
    <property type="match status" value="1"/>
</dbReference>
<feature type="domain" description="AAR2 C-terminal" evidence="3">
    <location>
        <begin position="184"/>
        <end position="223"/>
    </location>
</feature>
<comment type="caution">
    <text evidence="5">The sequence shown here is derived from an EMBL/GenBank/DDBJ whole genome shotgun (WGS) entry which is preliminary data.</text>
</comment>
<sequence length="291" mass="32668">MDPDFGMQEFYSPSNEITRKQMPSTVTTSLRHRPSSTTMDQATANALFAQGGILIFLDAPEGMEFGIDYNAWTVGPLFKGVKMIPPGLHFIVVKEWNPDTEDLRDDSTLDPDQVDRYRQSIRSMDKHLGAYPLHPPTTWQKWVRLTDKITPGLLDHILTNSGRVSHLVANPSKLEGIGSDGVQFAEFDPRRSFPPGATGEEVTRWSLDRSWLMREVMRRCWNDGMLSDKPPGRASVVICVLTACAEFLRVRGVEADRRVVVQVQRGASRAGGIVRRVYRYAGPGEEGHRLS</sequence>
<feature type="region of interest" description="Disordered" evidence="2">
    <location>
        <begin position="14"/>
        <end position="36"/>
    </location>
</feature>
<dbReference type="Pfam" id="PF05282">
    <property type="entry name" value="AAR2"/>
    <property type="match status" value="1"/>
</dbReference>
<dbReference type="CDD" id="cd13778">
    <property type="entry name" value="Aar2_C"/>
    <property type="match status" value="1"/>
</dbReference>
<dbReference type="InterPro" id="IPR007946">
    <property type="entry name" value="AAR2"/>
</dbReference>
<evidence type="ECO:0000256" key="1">
    <source>
        <dbReference type="ARBA" id="ARBA00006281"/>
    </source>
</evidence>
<keyword evidence="6" id="KW-1185">Reference proteome</keyword>
<dbReference type="Gene3D" id="2.60.34.20">
    <property type="match status" value="2"/>
</dbReference>
<evidence type="ECO:0000313" key="5">
    <source>
        <dbReference type="EMBL" id="RUS24799.1"/>
    </source>
</evidence>